<sequence>MSCGGPRADSHENPWKRCLRFYTVSHGQTTISADRNKTRTGAYQHKKEKLATCELNLRGQDPYYQGNAGSDHENLFEISEYDIAMTMLRDAREIEKCPLPMSVEDRIINITLGKLACMLPNTQAIPASWIEIGLSDGEMNGLMEGEII</sequence>
<dbReference type="Proteomes" id="UP000299102">
    <property type="component" value="Unassembled WGS sequence"/>
</dbReference>
<organism evidence="1 2">
    <name type="scientific">Eumeta variegata</name>
    <name type="common">Bagworm moth</name>
    <name type="synonym">Eumeta japonica</name>
    <dbReference type="NCBI Taxonomy" id="151549"/>
    <lineage>
        <taxon>Eukaryota</taxon>
        <taxon>Metazoa</taxon>
        <taxon>Ecdysozoa</taxon>
        <taxon>Arthropoda</taxon>
        <taxon>Hexapoda</taxon>
        <taxon>Insecta</taxon>
        <taxon>Pterygota</taxon>
        <taxon>Neoptera</taxon>
        <taxon>Endopterygota</taxon>
        <taxon>Lepidoptera</taxon>
        <taxon>Glossata</taxon>
        <taxon>Ditrysia</taxon>
        <taxon>Tineoidea</taxon>
        <taxon>Psychidae</taxon>
        <taxon>Oiketicinae</taxon>
        <taxon>Eumeta</taxon>
    </lineage>
</organism>
<evidence type="ECO:0000313" key="2">
    <source>
        <dbReference type="Proteomes" id="UP000299102"/>
    </source>
</evidence>
<proteinExistence type="predicted"/>
<accession>A0A4C2A6Q4</accession>
<protein>
    <submittedName>
        <fullName evidence="1">Uncharacterized protein</fullName>
    </submittedName>
</protein>
<name>A0A4C2A6Q4_EUMVA</name>
<comment type="caution">
    <text evidence="1">The sequence shown here is derived from an EMBL/GenBank/DDBJ whole genome shotgun (WGS) entry which is preliminary data.</text>
</comment>
<keyword evidence="2" id="KW-1185">Reference proteome</keyword>
<reference evidence="1 2" key="1">
    <citation type="journal article" date="2019" name="Commun. Biol.">
        <title>The bagworm genome reveals a unique fibroin gene that provides high tensile strength.</title>
        <authorList>
            <person name="Kono N."/>
            <person name="Nakamura H."/>
            <person name="Ohtoshi R."/>
            <person name="Tomita M."/>
            <person name="Numata K."/>
            <person name="Arakawa K."/>
        </authorList>
    </citation>
    <scope>NUCLEOTIDE SEQUENCE [LARGE SCALE GENOMIC DNA]</scope>
</reference>
<evidence type="ECO:0000313" key="1">
    <source>
        <dbReference type="EMBL" id="GBP94983.1"/>
    </source>
</evidence>
<gene>
    <name evidence="1" type="ORF">EVAR_66403_1</name>
</gene>
<dbReference type="AlphaFoldDB" id="A0A4C2A6Q4"/>
<dbReference type="EMBL" id="BGZK01002570">
    <property type="protein sequence ID" value="GBP94983.1"/>
    <property type="molecule type" value="Genomic_DNA"/>
</dbReference>